<sequence length="85" mass="9641">MADHGMFLLVQVGLSGSFRRWLDVCTGNLLLEGFGMPLFERWDMKKWRSEHSSRQGCVKDVCQIIKLIEISNFGCSLLGPVYMTG</sequence>
<accession>R7W7D9</accession>
<protein>
    <submittedName>
        <fullName evidence="1">Uncharacterized protein</fullName>
    </submittedName>
</protein>
<proteinExistence type="predicted"/>
<dbReference type="AlphaFoldDB" id="R7W7D9"/>
<organism evidence="1">
    <name type="scientific">Aegilops tauschii</name>
    <name type="common">Tausch's goatgrass</name>
    <name type="synonym">Aegilops squarrosa</name>
    <dbReference type="NCBI Taxonomy" id="37682"/>
    <lineage>
        <taxon>Eukaryota</taxon>
        <taxon>Viridiplantae</taxon>
        <taxon>Streptophyta</taxon>
        <taxon>Embryophyta</taxon>
        <taxon>Tracheophyta</taxon>
        <taxon>Spermatophyta</taxon>
        <taxon>Magnoliopsida</taxon>
        <taxon>Liliopsida</taxon>
        <taxon>Poales</taxon>
        <taxon>Poaceae</taxon>
        <taxon>BOP clade</taxon>
        <taxon>Pooideae</taxon>
        <taxon>Triticodae</taxon>
        <taxon>Triticeae</taxon>
        <taxon>Triticinae</taxon>
        <taxon>Aegilops</taxon>
    </lineage>
</organism>
<dbReference type="EnsemblPlants" id="EMT16893">
    <property type="protein sequence ID" value="EMT16893"/>
    <property type="gene ID" value="F775_24075"/>
</dbReference>
<evidence type="ECO:0000313" key="1">
    <source>
        <dbReference type="EnsemblPlants" id="EMT16893"/>
    </source>
</evidence>
<name>R7W7D9_AEGTA</name>
<reference evidence="1" key="1">
    <citation type="submission" date="2015-06" db="UniProtKB">
        <authorList>
            <consortium name="EnsemblPlants"/>
        </authorList>
    </citation>
    <scope>IDENTIFICATION</scope>
</reference>